<comment type="cofactor">
    <cofactor evidence="1">
        <name>[4Fe-4S] cluster</name>
        <dbReference type="ChEBI" id="CHEBI:49883"/>
    </cofactor>
</comment>
<dbReference type="GO" id="GO:0005634">
    <property type="term" value="C:nucleus"/>
    <property type="evidence" value="ECO:0007669"/>
    <property type="project" value="UniProtKB-SubCell"/>
</dbReference>
<evidence type="ECO:0000256" key="10">
    <source>
        <dbReference type="ARBA" id="ARBA00022806"/>
    </source>
</evidence>
<evidence type="ECO:0000256" key="2">
    <source>
        <dbReference type="ARBA" id="ARBA00007913"/>
    </source>
</evidence>
<evidence type="ECO:0000256" key="13">
    <source>
        <dbReference type="ARBA" id="ARBA00023014"/>
    </source>
</evidence>
<dbReference type="InterPro" id="IPR045055">
    <property type="entry name" value="DNA2/NAM7-like"/>
</dbReference>
<dbReference type="InterPro" id="IPR014808">
    <property type="entry name" value="DNA_replication_fac_Dna2_N"/>
</dbReference>
<comment type="function">
    <text evidence="19">Key enzyme involved in DNA replication and DNA repair. Involved in Okazaki fragments processing by cleaving long flaps that escape FEN1: flaps that are longer than 27 nucleotides are coated by replication protein A complex (RPA), leading to recruit DNA2 which cleaves the flap until it is too short to bind RPA and becomes a substrate for FEN1. Also involved in 5'-end resection of DNA during double-strand break (DSB) repair by mediating the cleavage of 5'-ssDNA.</text>
</comment>
<accession>A0A9J6GQU0</accession>
<organism evidence="24 25">
    <name type="scientific">Haemaphysalis longicornis</name>
    <name type="common">Bush tick</name>
    <dbReference type="NCBI Taxonomy" id="44386"/>
    <lineage>
        <taxon>Eukaryota</taxon>
        <taxon>Metazoa</taxon>
        <taxon>Ecdysozoa</taxon>
        <taxon>Arthropoda</taxon>
        <taxon>Chelicerata</taxon>
        <taxon>Arachnida</taxon>
        <taxon>Acari</taxon>
        <taxon>Parasitiformes</taxon>
        <taxon>Ixodida</taxon>
        <taxon>Ixodoidea</taxon>
        <taxon>Ixodidae</taxon>
        <taxon>Haemaphysalinae</taxon>
        <taxon>Haemaphysalis</taxon>
    </lineage>
</organism>
<dbReference type="GO" id="GO:0006281">
    <property type="term" value="P:DNA repair"/>
    <property type="evidence" value="ECO:0007669"/>
    <property type="project" value="UniProtKB-KW"/>
</dbReference>
<gene>
    <name evidence="24" type="ORF">HPB48_011038</name>
</gene>
<keyword evidence="11 19" id="KW-0067">ATP-binding</keyword>
<dbReference type="InterPro" id="IPR047187">
    <property type="entry name" value="SF1_C_Upf1"/>
</dbReference>
<feature type="domain" description="DNA2/NAM7 helicase-like C-terminal" evidence="23">
    <location>
        <begin position="774"/>
        <end position="857"/>
    </location>
</feature>
<dbReference type="Gene3D" id="3.40.50.300">
    <property type="entry name" value="P-loop containing nucleotide triphosphate hydrolases"/>
    <property type="match status" value="2"/>
</dbReference>
<evidence type="ECO:0000256" key="11">
    <source>
        <dbReference type="ARBA" id="ARBA00022840"/>
    </source>
</evidence>
<keyword evidence="12 19" id="KW-0408">Iron</keyword>
<dbReference type="GO" id="GO:0033567">
    <property type="term" value="P:DNA replication, Okazaki fragment processing"/>
    <property type="evidence" value="ECO:0007669"/>
    <property type="project" value="UniProtKB-UniRule"/>
</dbReference>
<dbReference type="OrthoDB" id="306218at2759"/>
<evidence type="ECO:0000256" key="15">
    <source>
        <dbReference type="ARBA" id="ARBA00023204"/>
    </source>
</evidence>
<protein>
    <recommendedName>
        <fullName evidence="19">DNA replication ATP-dependent helicase/nuclease</fullName>
        <ecNumber evidence="19">3.1.-.-</ecNumber>
        <ecNumber evidence="19">3.6.4.12</ecNumber>
    </recommendedName>
</protein>
<evidence type="ECO:0000256" key="3">
    <source>
        <dbReference type="ARBA" id="ARBA00022485"/>
    </source>
</evidence>
<name>A0A9J6GQU0_HAELO</name>
<feature type="domain" description="DNA replication factor Dna2 N-terminal" evidence="21">
    <location>
        <begin position="46"/>
        <end position="239"/>
    </location>
</feature>
<comment type="caution">
    <text evidence="24">The sequence shown here is derived from an EMBL/GenBank/DDBJ whole genome shotgun (WGS) entry which is preliminary data.</text>
</comment>
<evidence type="ECO:0000256" key="5">
    <source>
        <dbReference type="ARBA" id="ARBA00022722"/>
    </source>
</evidence>
<dbReference type="EMBL" id="JABSTR010000008">
    <property type="protein sequence ID" value="KAH9377065.1"/>
    <property type="molecule type" value="Genomic_DNA"/>
</dbReference>
<sequence>MTALNCPCSCYIDAKAPPIFQSLKGTVKAIDKTTPGCVRLSVEKVDSKEVFTCTLKGSWLNEKLNVGDVVYMHSKFSGNCTTLESDDGLIIVHPDILVNSTTIVSSLFCTRKSVLATKFRDIDSSNLSMLIGSIAHELFQKALAGRASKEVMVEIVNTLLQRSDILHDMYSLKANEVEVREQLLKLLPNIMRWMAEYMSTQLSTNPKLGLSVTEVRDIEDNYWCPRLGVKGKVDATLEVKIHDRQRLLPLELKTGRHTFSAEHKGQVILYTLMMAERQATDVDEGLLLYIRDGVDMQKVASRHAERRDLVQRRNELAAHLASTSCALPDPLDSERFCPKCPYSTTCSIYRRSSSSEETKLKAGTQPEPKFVEESVKHLTSEHMQYFMEWCAMLDTEMQHAKHDLQDCFWVEDAVKRESKGLCFSDMQLVMSQGKSALDARGQAVFQHTFRRKTHHEHPADVPSSASGSFTRCAGLAVGDRVAISEQGSLTCVALALGSVAAVADDEVTLHLERQVWDMRLHPEWQAKTFRIDKTHSAAAFTISYSNLAKLMSSEPASAKLRSLVIDRVLPCYRKTLAKETAVACHSVLKPLNNFQRRAILKFLMSDDYVLFKGLPGTGKTTTIAALIQALVLLKKRVLLTSYTHSGVDSVLLKLKSRSVPFVRLGAADRAHPAVKEFSAGNLTASIKTLKELQEFYESQPVVACTCLGSGQGVLQRLRFDACIVDEASQALQPSCLGPLFLARSFVLVGDTQQLPPVVQSPEASDRETMQLTCREEVGVIAPFRNQVRLLKQECSSVPQVDISTVDQFQGKEKSVVLFSCVKKYTGDSKDAEILNDQRRLTVAVSRAKHKLIIIGSSSTVKKYKPFEKLLSLLREDQFIKLQAGDESRCE</sequence>
<evidence type="ECO:0000313" key="24">
    <source>
        <dbReference type="EMBL" id="KAH9377065.1"/>
    </source>
</evidence>
<evidence type="ECO:0000256" key="7">
    <source>
        <dbReference type="ARBA" id="ARBA00022741"/>
    </source>
</evidence>
<feature type="domain" description="DUF83" evidence="20">
    <location>
        <begin position="242"/>
        <end position="347"/>
    </location>
</feature>
<dbReference type="InterPro" id="IPR022765">
    <property type="entry name" value="Dna2/Cas4_DUF83"/>
</dbReference>
<keyword evidence="13 19" id="KW-0411">Iron-sulfur</keyword>
<evidence type="ECO:0000259" key="21">
    <source>
        <dbReference type="Pfam" id="PF08696"/>
    </source>
</evidence>
<keyword evidence="19" id="KW-0158">Chromosome</keyword>
<evidence type="ECO:0000256" key="9">
    <source>
        <dbReference type="ARBA" id="ARBA00022801"/>
    </source>
</evidence>
<dbReference type="SUPFAM" id="SSF52540">
    <property type="entry name" value="P-loop containing nucleoside triphosphate hydrolases"/>
    <property type="match status" value="1"/>
</dbReference>
<evidence type="ECO:0000259" key="22">
    <source>
        <dbReference type="Pfam" id="PF13086"/>
    </source>
</evidence>
<dbReference type="GO" id="GO:0071932">
    <property type="term" value="P:replication fork reversal"/>
    <property type="evidence" value="ECO:0007669"/>
    <property type="project" value="TreeGrafter"/>
</dbReference>
<evidence type="ECO:0000256" key="4">
    <source>
        <dbReference type="ARBA" id="ARBA00022705"/>
    </source>
</evidence>
<dbReference type="CDD" id="cd22318">
    <property type="entry name" value="DNA2_N-like"/>
    <property type="match status" value="1"/>
</dbReference>
<feature type="domain" description="DNA2/NAM7 helicase helicase" evidence="22">
    <location>
        <begin position="693"/>
        <end position="760"/>
    </location>
</feature>
<proteinExistence type="inferred from homology"/>
<dbReference type="InterPro" id="IPR041677">
    <property type="entry name" value="DNA2/NAM7_AAA_11"/>
</dbReference>
<keyword evidence="5 19" id="KW-0540">Nuclease</keyword>
<comment type="subcellular location">
    <subcellularLocation>
        <location evidence="19">Nucleus</location>
    </subcellularLocation>
    <subcellularLocation>
        <location evidence="19">Chromosome</location>
    </subcellularLocation>
</comment>
<dbReference type="GO" id="GO:0017108">
    <property type="term" value="F:5'-flap endonuclease activity"/>
    <property type="evidence" value="ECO:0007669"/>
    <property type="project" value="UniProtKB-UniRule"/>
</dbReference>
<dbReference type="InterPro" id="IPR041679">
    <property type="entry name" value="DNA2/NAM7-like_C"/>
</dbReference>
<evidence type="ECO:0000259" key="20">
    <source>
        <dbReference type="Pfam" id="PF01930"/>
    </source>
</evidence>
<dbReference type="GO" id="GO:0003677">
    <property type="term" value="F:DNA binding"/>
    <property type="evidence" value="ECO:0007669"/>
    <property type="project" value="UniProtKB-UniRule"/>
</dbReference>
<evidence type="ECO:0000256" key="8">
    <source>
        <dbReference type="ARBA" id="ARBA00022763"/>
    </source>
</evidence>
<dbReference type="PANTHER" id="PTHR10887:SF433">
    <property type="entry name" value="DNA REPLICATION ATP-DEPENDENT HELICASE_NUCLEASE DNA2"/>
    <property type="match status" value="1"/>
</dbReference>
<evidence type="ECO:0000256" key="16">
    <source>
        <dbReference type="ARBA" id="ARBA00023242"/>
    </source>
</evidence>
<reference evidence="24 25" key="1">
    <citation type="journal article" date="2020" name="Cell">
        <title>Large-Scale Comparative Analyses of Tick Genomes Elucidate Their Genetic Diversity and Vector Capacities.</title>
        <authorList>
            <consortium name="Tick Genome and Microbiome Consortium (TIGMIC)"/>
            <person name="Jia N."/>
            <person name="Wang J."/>
            <person name="Shi W."/>
            <person name="Du L."/>
            <person name="Sun Y."/>
            <person name="Zhan W."/>
            <person name="Jiang J.F."/>
            <person name="Wang Q."/>
            <person name="Zhang B."/>
            <person name="Ji P."/>
            <person name="Bell-Sakyi L."/>
            <person name="Cui X.M."/>
            <person name="Yuan T.T."/>
            <person name="Jiang B.G."/>
            <person name="Yang W.F."/>
            <person name="Lam T.T."/>
            <person name="Chang Q.C."/>
            <person name="Ding S.J."/>
            <person name="Wang X.J."/>
            <person name="Zhu J.G."/>
            <person name="Ruan X.D."/>
            <person name="Zhao L."/>
            <person name="Wei J.T."/>
            <person name="Ye R.Z."/>
            <person name="Que T.C."/>
            <person name="Du C.H."/>
            <person name="Zhou Y.H."/>
            <person name="Cheng J.X."/>
            <person name="Dai P.F."/>
            <person name="Guo W.B."/>
            <person name="Han X.H."/>
            <person name="Huang E.J."/>
            <person name="Li L.F."/>
            <person name="Wei W."/>
            <person name="Gao Y.C."/>
            <person name="Liu J.Z."/>
            <person name="Shao H.Z."/>
            <person name="Wang X."/>
            <person name="Wang C.C."/>
            <person name="Yang T.C."/>
            <person name="Huo Q.B."/>
            <person name="Li W."/>
            <person name="Chen H.Y."/>
            <person name="Chen S.E."/>
            <person name="Zhou L.G."/>
            <person name="Ni X.B."/>
            <person name="Tian J.H."/>
            <person name="Sheng Y."/>
            <person name="Liu T."/>
            <person name="Pan Y.S."/>
            <person name="Xia L.Y."/>
            <person name="Li J."/>
            <person name="Zhao F."/>
            <person name="Cao W.C."/>
        </authorList>
    </citation>
    <scope>NUCLEOTIDE SEQUENCE [LARGE SCALE GENOMIC DNA]</scope>
    <source>
        <strain evidence="24">HaeL-2018</strain>
    </source>
</reference>
<dbReference type="AlphaFoldDB" id="A0A9J6GQU0"/>
<dbReference type="InterPro" id="IPR027417">
    <property type="entry name" value="P-loop_NTPase"/>
</dbReference>
<dbReference type="GO" id="GO:0005737">
    <property type="term" value="C:cytoplasm"/>
    <property type="evidence" value="ECO:0007669"/>
    <property type="project" value="TreeGrafter"/>
</dbReference>
<keyword evidence="3 19" id="KW-0004">4Fe-4S</keyword>
<dbReference type="GO" id="GO:0051539">
    <property type="term" value="F:4 iron, 4 sulfur cluster binding"/>
    <property type="evidence" value="ECO:0007669"/>
    <property type="project" value="UniProtKB-UniRule"/>
</dbReference>
<dbReference type="Pfam" id="PF08696">
    <property type="entry name" value="Dna2"/>
    <property type="match status" value="1"/>
</dbReference>
<evidence type="ECO:0000256" key="14">
    <source>
        <dbReference type="ARBA" id="ARBA00023125"/>
    </source>
</evidence>
<evidence type="ECO:0000259" key="23">
    <source>
        <dbReference type="Pfam" id="PF13087"/>
    </source>
</evidence>
<dbReference type="EC" id="3.6.4.12" evidence="19"/>
<evidence type="ECO:0000256" key="18">
    <source>
        <dbReference type="ARBA" id="ARBA00047995"/>
    </source>
</evidence>
<evidence type="ECO:0000313" key="25">
    <source>
        <dbReference type="Proteomes" id="UP000821853"/>
    </source>
</evidence>
<dbReference type="Pfam" id="PF13086">
    <property type="entry name" value="AAA_11"/>
    <property type="match status" value="2"/>
</dbReference>
<evidence type="ECO:0000256" key="12">
    <source>
        <dbReference type="ARBA" id="ARBA00023004"/>
    </source>
</evidence>
<evidence type="ECO:0000256" key="1">
    <source>
        <dbReference type="ARBA" id="ARBA00001966"/>
    </source>
</evidence>
<evidence type="ECO:0000256" key="6">
    <source>
        <dbReference type="ARBA" id="ARBA00022723"/>
    </source>
</evidence>
<dbReference type="GO" id="GO:0005524">
    <property type="term" value="F:ATP binding"/>
    <property type="evidence" value="ECO:0007669"/>
    <property type="project" value="UniProtKB-UniRule"/>
</dbReference>
<keyword evidence="8 19" id="KW-0227">DNA damage</keyword>
<dbReference type="GO" id="GO:0005694">
    <property type="term" value="C:chromosome"/>
    <property type="evidence" value="ECO:0007669"/>
    <property type="project" value="UniProtKB-SubCell"/>
</dbReference>
<feature type="domain" description="DNA2/NAM7 helicase helicase" evidence="22">
    <location>
        <begin position="591"/>
        <end position="683"/>
    </location>
</feature>
<keyword evidence="9 19" id="KW-0378">Hydrolase</keyword>
<dbReference type="CDD" id="cd18808">
    <property type="entry name" value="SF1_C_Upf1"/>
    <property type="match status" value="1"/>
</dbReference>
<comment type="similarity">
    <text evidence="2 19">Belongs to the DNA2/NAM7 helicase family.</text>
</comment>
<evidence type="ECO:0000256" key="17">
    <source>
        <dbReference type="ARBA" id="ARBA00023268"/>
    </source>
</evidence>
<dbReference type="VEuPathDB" id="VectorBase:HLOH_063387"/>
<keyword evidence="15 19" id="KW-0234">DNA repair</keyword>
<keyword evidence="7 19" id="KW-0547">Nucleotide-binding</keyword>
<dbReference type="Pfam" id="PF01930">
    <property type="entry name" value="Cas_Cas4"/>
    <property type="match status" value="1"/>
</dbReference>
<dbReference type="Proteomes" id="UP000821853">
    <property type="component" value="Unassembled WGS sequence"/>
</dbReference>
<dbReference type="OMA" id="CFEQDTC"/>
<keyword evidence="4 19" id="KW-0235">DNA replication</keyword>
<dbReference type="Pfam" id="PF13087">
    <property type="entry name" value="AAA_12"/>
    <property type="match status" value="1"/>
</dbReference>
<dbReference type="GO" id="GO:0046872">
    <property type="term" value="F:metal ion binding"/>
    <property type="evidence" value="ECO:0007669"/>
    <property type="project" value="UniProtKB-UniRule"/>
</dbReference>
<keyword evidence="25" id="KW-1185">Reference proteome</keyword>
<dbReference type="Gene3D" id="3.90.320.10">
    <property type="match status" value="1"/>
</dbReference>
<dbReference type="PANTHER" id="PTHR10887">
    <property type="entry name" value="DNA2/NAM7 HELICASE FAMILY"/>
    <property type="match status" value="1"/>
</dbReference>
<keyword evidence="10 19" id="KW-0347">Helicase</keyword>
<dbReference type="EC" id="3.1.-.-" evidence="19"/>
<dbReference type="GO" id="GO:0017116">
    <property type="term" value="F:single-stranded DNA helicase activity"/>
    <property type="evidence" value="ECO:0007669"/>
    <property type="project" value="UniProtKB-UniRule"/>
</dbReference>
<comment type="catalytic activity">
    <reaction evidence="18 19">
        <text>ATP + H2O = ADP + phosphate + H(+)</text>
        <dbReference type="Rhea" id="RHEA:13065"/>
        <dbReference type="ChEBI" id="CHEBI:15377"/>
        <dbReference type="ChEBI" id="CHEBI:15378"/>
        <dbReference type="ChEBI" id="CHEBI:30616"/>
        <dbReference type="ChEBI" id="CHEBI:43474"/>
        <dbReference type="ChEBI" id="CHEBI:456216"/>
        <dbReference type="EC" id="3.6.4.12"/>
    </reaction>
</comment>
<keyword evidence="14 19" id="KW-0238">DNA-binding</keyword>
<keyword evidence="17 19" id="KW-0511">Multifunctional enzyme</keyword>
<evidence type="ECO:0000256" key="19">
    <source>
        <dbReference type="RuleBase" id="RU367041"/>
    </source>
</evidence>
<keyword evidence="16 19" id="KW-0539">Nucleus</keyword>
<dbReference type="InterPro" id="IPR011604">
    <property type="entry name" value="PDDEXK-like_dom_sf"/>
</dbReference>
<keyword evidence="6 19" id="KW-0479">Metal-binding</keyword>